<dbReference type="Proteomes" id="UP000827872">
    <property type="component" value="Linkage Group LG05"/>
</dbReference>
<reference evidence="1" key="1">
    <citation type="submission" date="2021-08" db="EMBL/GenBank/DDBJ databases">
        <title>The first chromosome-level gecko genome reveals the dynamic sex chromosomes of Neotropical dwarf geckos (Sphaerodactylidae: Sphaerodactylus).</title>
        <authorList>
            <person name="Pinto B.J."/>
            <person name="Keating S.E."/>
            <person name="Gamble T."/>
        </authorList>
    </citation>
    <scope>NUCLEOTIDE SEQUENCE</scope>
    <source>
        <strain evidence="1">TG3544</strain>
    </source>
</reference>
<dbReference type="EMBL" id="CM037618">
    <property type="protein sequence ID" value="KAH7999085.1"/>
    <property type="molecule type" value="Genomic_DNA"/>
</dbReference>
<name>A0ACB8F217_9SAUR</name>
<accession>A0ACB8F217</accession>
<evidence type="ECO:0000313" key="1">
    <source>
        <dbReference type="EMBL" id="KAH7999085.1"/>
    </source>
</evidence>
<gene>
    <name evidence="1" type="ORF">K3G42_004864</name>
</gene>
<keyword evidence="2" id="KW-1185">Reference proteome</keyword>
<evidence type="ECO:0000313" key="2">
    <source>
        <dbReference type="Proteomes" id="UP000827872"/>
    </source>
</evidence>
<protein>
    <submittedName>
        <fullName evidence="1">Uncharacterized protein</fullName>
    </submittedName>
</protein>
<proteinExistence type="predicted"/>
<organism evidence="1 2">
    <name type="scientific">Sphaerodactylus townsendi</name>
    <dbReference type="NCBI Taxonomy" id="933632"/>
    <lineage>
        <taxon>Eukaryota</taxon>
        <taxon>Metazoa</taxon>
        <taxon>Chordata</taxon>
        <taxon>Craniata</taxon>
        <taxon>Vertebrata</taxon>
        <taxon>Euteleostomi</taxon>
        <taxon>Lepidosauria</taxon>
        <taxon>Squamata</taxon>
        <taxon>Bifurcata</taxon>
        <taxon>Gekkota</taxon>
        <taxon>Sphaerodactylidae</taxon>
        <taxon>Sphaerodactylus</taxon>
    </lineage>
</organism>
<comment type="caution">
    <text evidence="1">The sequence shown here is derived from an EMBL/GenBank/DDBJ whole genome shotgun (WGS) entry which is preliminary data.</text>
</comment>
<sequence>MSQQVEGVNSNIQSVNLNSRHDVSQKPATVIQKQACPMLHPFLGLHAHDVDGSALPQVRKRRREACELGTCHES</sequence>